<dbReference type="SUPFAM" id="SSF90123">
    <property type="entry name" value="ABC transporter transmembrane region"/>
    <property type="match status" value="1"/>
</dbReference>
<dbReference type="PROSITE" id="PS00211">
    <property type="entry name" value="ABC_TRANSPORTER_1"/>
    <property type="match status" value="1"/>
</dbReference>
<dbReference type="InterPro" id="IPR017871">
    <property type="entry name" value="ABC_transporter-like_CS"/>
</dbReference>
<dbReference type="Gene3D" id="3.40.50.300">
    <property type="entry name" value="P-loop containing nucleotide triphosphate hydrolases"/>
    <property type="match status" value="1"/>
</dbReference>
<dbReference type="PANTHER" id="PTHR43394">
    <property type="entry name" value="ATP-DEPENDENT PERMEASE MDL1, MITOCHONDRIAL"/>
    <property type="match status" value="1"/>
</dbReference>
<feature type="transmembrane region" description="Helical" evidence="7">
    <location>
        <begin position="86"/>
        <end position="109"/>
    </location>
</feature>
<evidence type="ECO:0000313" key="10">
    <source>
        <dbReference type="EMBL" id="GAA4097490.1"/>
    </source>
</evidence>
<keyword evidence="2 7" id="KW-0812">Transmembrane</keyword>
<feature type="transmembrane region" description="Helical" evidence="7">
    <location>
        <begin position="181"/>
        <end position="210"/>
    </location>
</feature>
<feature type="domain" description="ABC transporter" evidence="8">
    <location>
        <begin position="375"/>
        <end position="608"/>
    </location>
</feature>
<keyword evidence="5 7" id="KW-1133">Transmembrane helix</keyword>
<evidence type="ECO:0000256" key="4">
    <source>
        <dbReference type="ARBA" id="ARBA00022840"/>
    </source>
</evidence>
<dbReference type="PROSITE" id="PS50929">
    <property type="entry name" value="ABC_TM1F"/>
    <property type="match status" value="1"/>
</dbReference>
<dbReference type="Pfam" id="PF00005">
    <property type="entry name" value="ABC_tran"/>
    <property type="match status" value="1"/>
</dbReference>
<proteinExistence type="predicted"/>
<protein>
    <submittedName>
        <fullName evidence="10">ABC transporter ATP-binding protein</fullName>
    </submittedName>
</protein>
<organism evidence="10 11">
    <name type="scientific">Mucilaginibacter panaciglaebae</name>
    <dbReference type="NCBI Taxonomy" id="502331"/>
    <lineage>
        <taxon>Bacteria</taxon>
        <taxon>Pseudomonadati</taxon>
        <taxon>Bacteroidota</taxon>
        <taxon>Sphingobacteriia</taxon>
        <taxon>Sphingobacteriales</taxon>
        <taxon>Sphingobacteriaceae</taxon>
        <taxon>Mucilaginibacter</taxon>
    </lineage>
</organism>
<evidence type="ECO:0000259" key="8">
    <source>
        <dbReference type="PROSITE" id="PS50893"/>
    </source>
</evidence>
<evidence type="ECO:0000259" key="9">
    <source>
        <dbReference type="PROSITE" id="PS50929"/>
    </source>
</evidence>
<gene>
    <name evidence="10" type="ORF">GCM10022392_21290</name>
</gene>
<dbReference type="PANTHER" id="PTHR43394:SF1">
    <property type="entry name" value="ATP-BINDING CASSETTE SUB-FAMILY B MEMBER 10, MITOCHONDRIAL"/>
    <property type="match status" value="1"/>
</dbReference>
<dbReference type="SMART" id="SM00382">
    <property type="entry name" value="AAA"/>
    <property type="match status" value="1"/>
</dbReference>
<comment type="subcellular location">
    <subcellularLocation>
        <location evidence="1">Cell membrane</location>
        <topology evidence="1">Multi-pass membrane protein</topology>
    </subcellularLocation>
</comment>
<comment type="caution">
    <text evidence="10">The sequence shown here is derived from an EMBL/GenBank/DDBJ whole genome shotgun (WGS) entry which is preliminary data.</text>
</comment>
<evidence type="ECO:0000256" key="6">
    <source>
        <dbReference type="ARBA" id="ARBA00023136"/>
    </source>
</evidence>
<dbReference type="Proteomes" id="UP001500841">
    <property type="component" value="Unassembled WGS sequence"/>
</dbReference>
<evidence type="ECO:0000256" key="2">
    <source>
        <dbReference type="ARBA" id="ARBA00022692"/>
    </source>
</evidence>
<dbReference type="InterPro" id="IPR011527">
    <property type="entry name" value="ABC1_TM_dom"/>
</dbReference>
<sequence length="614" mass="67811">MKTYFRLLSFAKPIEKFAIPYIITTLLYVFFSTLNLALLIPLLQTLFSEGNADKCAAAAQTIVKKPSFTNLSDTFNYYVHYFIQHYSAWTTLQFVCGVLVVSVILGNLFRYISQRIMENLRVHTLLNLRKAVFDNVMDLHLGYFSNERKGDIISKVASDVQVVQYSVTATLQVIFKEPAQLIFFVIALFAISAKLTIYSLLVIPVSAFIISRIVKRLKAQAIASQQSYGNMISYLDEALSGIKIIKAFNATGFIKGRFNRENEHYSKISRSMARRQQLASPVSETLGVAMIACIVLYGGYLILNKQSGGLTAAAFIGYIAMFSQVTRPAKAISDSFSNIHSGIAAGERVLALIDEKAQVTDLPDAVTVDGFNEGLHFKDVSFAYGERQVLANINLTLQRGKTVALVGPSGGGKSTLMDLIPRFMDPKSGAVYIDDKDIKHVTAHSLRALMGTVNQDSILFNDTIYNNIAFGKPDATQAEVEAAARIANAHSFILETENGYNTNIGDRGTKLSGGQRQRICIARAVLSNPPIMLLDEATSALDTESEKLVQDALNNLMKNRTSLIIAHRLSTIQNADIIVVLENGQIVEQGSHQELINHNGLYRKLIDMQTFNAD</sequence>
<dbReference type="Pfam" id="PF00664">
    <property type="entry name" value="ABC_membrane"/>
    <property type="match status" value="1"/>
</dbReference>
<feature type="transmembrane region" description="Helical" evidence="7">
    <location>
        <begin position="21"/>
        <end position="43"/>
    </location>
</feature>
<dbReference type="InterPro" id="IPR003593">
    <property type="entry name" value="AAA+_ATPase"/>
</dbReference>
<evidence type="ECO:0000256" key="7">
    <source>
        <dbReference type="SAM" id="Phobius"/>
    </source>
</evidence>
<evidence type="ECO:0000256" key="1">
    <source>
        <dbReference type="ARBA" id="ARBA00004651"/>
    </source>
</evidence>
<dbReference type="CDD" id="cd03251">
    <property type="entry name" value="ABCC_MsbA"/>
    <property type="match status" value="1"/>
</dbReference>
<evidence type="ECO:0000256" key="5">
    <source>
        <dbReference type="ARBA" id="ARBA00022989"/>
    </source>
</evidence>
<dbReference type="RefSeq" id="WP_345103914.1">
    <property type="nucleotide sequence ID" value="NZ_BAABCV010000007.1"/>
</dbReference>
<keyword evidence="4 10" id="KW-0067">ATP-binding</keyword>
<keyword evidence="6 7" id="KW-0472">Membrane</keyword>
<dbReference type="SUPFAM" id="SSF52540">
    <property type="entry name" value="P-loop containing nucleoside triphosphate hydrolases"/>
    <property type="match status" value="1"/>
</dbReference>
<dbReference type="InterPro" id="IPR039421">
    <property type="entry name" value="Type_1_exporter"/>
</dbReference>
<dbReference type="CDD" id="cd18552">
    <property type="entry name" value="ABC_6TM_MsbA_like"/>
    <property type="match status" value="1"/>
</dbReference>
<dbReference type="Gene3D" id="1.20.1560.10">
    <property type="entry name" value="ABC transporter type 1, transmembrane domain"/>
    <property type="match status" value="1"/>
</dbReference>
<dbReference type="InterPro" id="IPR036640">
    <property type="entry name" value="ABC1_TM_sf"/>
</dbReference>
<dbReference type="InterPro" id="IPR003439">
    <property type="entry name" value="ABC_transporter-like_ATP-bd"/>
</dbReference>
<name>A0ABP7WVN8_9SPHI</name>
<dbReference type="GO" id="GO:0005524">
    <property type="term" value="F:ATP binding"/>
    <property type="evidence" value="ECO:0007669"/>
    <property type="project" value="UniProtKB-KW"/>
</dbReference>
<dbReference type="EMBL" id="BAABCV010000007">
    <property type="protein sequence ID" value="GAA4097490.1"/>
    <property type="molecule type" value="Genomic_DNA"/>
</dbReference>
<reference evidence="11" key="1">
    <citation type="journal article" date="2019" name="Int. J. Syst. Evol. Microbiol.">
        <title>The Global Catalogue of Microorganisms (GCM) 10K type strain sequencing project: providing services to taxonomists for standard genome sequencing and annotation.</title>
        <authorList>
            <consortium name="The Broad Institute Genomics Platform"/>
            <consortium name="The Broad Institute Genome Sequencing Center for Infectious Disease"/>
            <person name="Wu L."/>
            <person name="Ma J."/>
        </authorList>
    </citation>
    <scope>NUCLEOTIDE SEQUENCE [LARGE SCALE GENOMIC DNA]</scope>
    <source>
        <strain evidence="11">JCM 17085</strain>
    </source>
</reference>
<dbReference type="InterPro" id="IPR027417">
    <property type="entry name" value="P-loop_NTPase"/>
</dbReference>
<dbReference type="PROSITE" id="PS50893">
    <property type="entry name" value="ABC_TRANSPORTER_2"/>
    <property type="match status" value="1"/>
</dbReference>
<keyword evidence="3" id="KW-0547">Nucleotide-binding</keyword>
<evidence type="ECO:0000256" key="3">
    <source>
        <dbReference type="ARBA" id="ARBA00022741"/>
    </source>
</evidence>
<evidence type="ECO:0000313" key="11">
    <source>
        <dbReference type="Proteomes" id="UP001500841"/>
    </source>
</evidence>
<accession>A0ABP7WVN8</accession>
<feature type="domain" description="ABC transmembrane type-1" evidence="9">
    <location>
        <begin position="75"/>
        <end position="341"/>
    </location>
</feature>
<keyword evidence="11" id="KW-1185">Reference proteome</keyword>